<evidence type="ECO:0000313" key="2">
    <source>
        <dbReference type="Proteomes" id="UP001060215"/>
    </source>
</evidence>
<evidence type="ECO:0000313" key="1">
    <source>
        <dbReference type="EMBL" id="KAI7994104.1"/>
    </source>
</evidence>
<keyword evidence="2" id="KW-1185">Reference proteome</keyword>
<gene>
    <name evidence="1" type="ORF">LOK49_LG11G00245</name>
</gene>
<dbReference type="Proteomes" id="UP001060215">
    <property type="component" value="Chromosome 12"/>
</dbReference>
<reference evidence="1 2" key="1">
    <citation type="journal article" date="2022" name="Plant J.">
        <title>Chromosome-level genome of Camellia lanceoleosa provides a valuable resource for understanding genome evolution and self-incompatibility.</title>
        <authorList>
            <person name="Gong W."/>
            <person name="Xiao S."/>
            <person name="Wang L."/>
            <person name="Liao Z."/>
            <person name="Chang Y."/>
            <person name="Mo W."/>
            <person name="Hu G."/>
            <person name="Li W."/>
            <person name="Zhao G."/>
            <person name="Zhu H."/>
            <person name="Hu X."/>
            <person name="Ji K."/>
            <person name="Xiang X."/>
            <person name="Song Q."/>
            <person name="Yuan D."/>
            <person name="Jin S."/>
            <person name="Zhang L."/>
        </authorList>
    </citation>
    <scope>NUCLEOTIDE SEQUENCE [LARGE SCALE GENOMIC DNA]</scope>
    <source>
        <strain evidence="1">SQ_2022a</strain>
    </source>
</reference>
<name>A0ACC0FZI2_9ERIC</name>
<accession>A0ACC0FZI2</accession>
<dbReference type="EMBL" id="CM045769">
    <property type="protein sequence ID" value="KAI7994104.1"/>
    <property type="molecule type" value="Genomic_DNA"/>
</dbReference>
<protein>
    <submittedName>
        <fullName evidence="1">Uncharacterized protein</fullName>
    </submittedName>
</protein>
<organism evidence="1 2">
    <name type="scientific">Camellia lanceoleosa</name>
    <dbReference type="NCBI Taxonomy" id="1840588"/>
    <lineage>
        <taxon>Eukaryota</taxon>
        <taxon>Viridiplantae</taxon>
        <taxon>Streptophyta</taxon>
        <taxon>Embryophyta</taxon>
        <taxon>Tracheophyta</taxon>
        <taxon>Spermatophyta</taxon>
        <taxon>Magnoliopsida</taxon>
        <taxon>eudicotyledons</taxon>
        <taxon>Gunneridae</taxon>
        <taxon>Pentapetalae</taxon>
        <taxon>asterids</taxon>
        <taxon>Ericales</taxon>
        <taxon>Theaceae</taxon>
        <taxon>Camellia</taxon>
    </lineage>
</organism>
<sequence>MNKSFWKKKLGLYCSFKLSKDDIILAFKLQPMCMIASEKKIKKLMGFFVNELKLKPFMISKNPNILLLSLEKRIIPRCSVLQLMMSKDAIKKNVSLLYALRMTEKMFVKRYVGKYMNVIPKVVEALQGKIQFQGFPIELKTNN</sequence>
<proteinExistence type="predicted"/>
<comment type="caution">
    <text evidence="1">The sequence shown here is derived from an EMBL/GenBank/DDBJ whole genome shotgun (WGS) entry which is preliminary data.</text>
</comment>